<name>A0A9X2MUM5_9BACL</name>
<reference evidence="2" key="1">
    <citation type="submission" date="2022-08" db="EMBL/GenBank/DDBJ databases">
        <title>The genomic sequence of strain Paenibacillus sp. SCIV0701.</title>
        <authorList>
            <person name="Zhao H."/>
        </authorList>
    </citation>
    <scope>NUCLEOTIDE SEQUENCE</scope>
    <source>
        <strain evidence="2">SCIV0701</strain>
    </source>
</reference>
<dbReference type="EMBL" id="JANIPJ010000020">
    <property type="protein sequence ID" value="MCR2806830.1"/>
    <property type="molecule type" value="Genomic_DNA"/>
</dbReference>
<dbReference type="InterPro" id="IPR043751">
    <property type="entry name" value="DUF5696"/>
</dbReference>
<dbReference type="Pfam" id="PF18952">
    <property type="entry name" value="DUF5696"/>
    <property type="match status" value="1"/>
</dbReference>
<proteinExistence type="predicted"/>
<feature type="signal peptide" evidence="1">
    <location>
        <begin position="1"/>
        <end position="20"/>
    </location>
</feature>
<dbReference type="Proteomes" id="UP001141950">
    <property type="component" value="Unassembled WGS sequence"/>
</dbReference>
<gene>
    <name evidence="2" type="ORF">NQZ67_23380</name>
</gene>
<dbReference type="AlphaFoldDB" id="A0A9X2MUM5"/>
<accession>A0A9X2MUM5</accession>
<protein>
    <submittedName>
        <fullName evidence="2">DUF5696 domain-containing protein</fullName>
    </submittedName>
</protein>
<keyword evidence="1" id="KW-0732">Signal</keyword>
<sequence length="853" mass="93973">MTINARNIMLGACLLLSLLAAGCSDRSDSGNAAAADEPAVTAFEQGKPLAAAFTDSRVAGMKGVAENDALRLLADDQTGAVAVVHKASGQIWTSNPVDRDTDSLAAGVNKSELSAQLKLQFYNSFGQINAVNSYTDAVMHKQIGFESIPSGIRVNYQFGTSAKSAEDMPQKMSAERFEALLGKLDKAGQRALMFVYTQDKESPVYVRNDGALKGLQLERALKAFEDAGYNADELAIDIEENNLNQTKPEPRLFFASIEYTLDGDSLLAKVPVDSIRYPEQYPVNTVSLLSYFGAGGTEEDGSILVPDGSGALIHFNNGKVQYPAYQQPVYGSDKTMDRTEDAVTTQEIRLPVFGILKEGGAMLGIIEQGASAATVNADISGKVNSYNYAYPSFTVLNKADMSLNANDQQRSIPAFQKKPMSTDFAVRYAFLSEEDANYNGMARYYQQYLLRNGGLPEPAPAERKTENMPFYLQLIGSISKQKHFAGIPYQALEPLTTFEQAEDIVKKLQQLEIRDMKLRYSGWFNEGLDHEVPDNISVDKAIGGSKGMKNFAAFAKEQNVTLYPDVAVLMANSGSGFNEAKEAARTLRGDPATLYPLDLALNRRDRSKSPSYIVSPKTASGYVDSMLEDMAKYGTGGISLRDLADQLNSDFRKSNPIDRAESERLSVQSLTEIKESGMSLMAEGGNAYALPFLTDITNAPMSSSKFKIEDEEIPFYQMVVRGYVDYAGAPYNLSTYTDVMPYILKCLEYGAGVYFEWIYEPNYKVKDTDYNDLYAVNYELWIDDAAEIYREVNAILKNVRHETITNHEKLDDGVFRTEYGNGMFIIVNYNRSAVTVDGRTIEAESYVTGGVQS</sequence>
<evidence type="ECO:0000313" key="2">
    <source>
        <dbReference type="EMBL" id="MCR2806830.1"/>
    </source>
</evidence>
<keyword evidence="3" id="KW-1185">Reference proteome</keyword>
<evidence type="ECO:0000313" key="3">
    <source>
        <dbReference type="Proteomes" id="UP001141950"/>
    </source>
</evidence>
<evidence type="ECO:0000256" key="1">
    <source>
        <dbReference type="SAM" id="SignalP"/>
    </source>
</evidence>
<comment type="caution">
    <text evidence="2">The sequence shown here is derived from an EMBL/GenBank/DDBJ whole genome shotgun (WGS) entry which is preliminary data.</text>
</comment>
<dbReference type="RefSeq" id="WP_257450699.1">
    <property type="nucleotide sequence ID" value="NZ_JANIPJ010000020.1"/>
</dbReference>
<dbReference type="PROSITE" id="PS51257">
    <property type="entry name" value="PROKAR_LIPOPROTEIN"/>
    <property type="match status" value="1"/>
</dbReference>
<organism evidence="2 3">
    <name type="scientific">Paenibacillus soyae</name>
    <dbReference type="NCBI Taxonomy" id="2969249"/>
    <lineage>
        <taxon>Bacteria</taxon>
        <taxon>Bacillati</taxon>
        <taxon>Bacillota</taxon>
        <taxon>Bacilli</taxon>
        <taxon>Bacillales</taxon>
        <taxon>Paenibacillaceae</taxon>
        <taxon>Paenibacillus</taxon>
    </lineage>
</organism>
<feature type="chain" id="PRO_5040719411" evidence="1">
    <location>
        <begin position="21"/>
        <end position="853"/>
    </location>
</feature>